<protein>
    <submittedName>
        <fullName evidence="2">Uncharacterized protein</fullName>
    </submittedName>
</protein>
<evidence type="ECO:0000313" key="3">
    <source>
        <dbReference type="Proteomes" id="UP000256690"/>
    </source>
</evidence>
<feature type="coiled-coil region" evidence="1">
    <location>
        <begin position="79"/>
        <end position="113"/>
    </location>
</feature>
<evidence type="ECO:0000256" key="1">
    <source>
        <dbReference type="SAM" id="Coils"/>
    </source>
</evidence>
<keyword evidence="3" id="KW-1185">Reference proteome</keyword>
<dbReference type="Proteomes" id="UP000256690">
    <property type="component" value="Unassembled WGS sequence"/>
</dbReference>
<reference evidence="2 3" key="1">
    <citation type="journal article" date="2018" name="IMA Fungus">
        <title>IMA Genome-F 9: Draft genome sequence of Annulohypoxylon stygium, Aspergillus mulundensis, Berkeleyomyces basicola (syn. Thielaviopsis basicola), Ceratocystis smalleyi, two Cercospora beticola strains, Coleophoma cylindrospora, Fusarium fracticaudum, Phialophora cf. hyalina, and Morchella septimelata.</title>
        <authorList>
            <person name="Wingfield B.D."/>
            <person name="Bills G.F."/>
            <person name="Dong Y."/>
            <person name="Huang W."/>
            <person name="Nel W.J."/>
            <person name="Swalarsk-Parry B.S."/>
            <person name="Vaghefi N."/>
            <person name="Wilken P.M."/>
            <person name="An Z."/>
            <person name="de Beer Z.W."/>
            <person name="De Vos L."/>
            <person name="Chen L."/>
            <person name="Duong T.A."/>
            <person name="Gao Y."/>
            <person name="Hammerbacher A."/>
            <person name="Kikkert J.R."/>
            <person name="Li Y."/>
            <person name="Li H."/>
            <person name="Li K."/>
            <person name="Li Q."/>
            <person name="Liu X."/>
            <person name="Ma X."/>
            <person name="Naidoo K."/>
            <person name="Pethybridge S.J."/>
            <person name="Sun J."/>
            <person name="Steenkamp E.T."/>
            <person name="van der Nest M.A."/>
            <person name="van Wyk S."/>
            <person name="Wingfield M.J."/>
            <person name="Xiong C."/>
            <person name="Yue Q."/>
            <person name="Zhang X."/>
        </authorList>
    </citation>
    <scope>NUCLEOTIDE SEQUENCE [LARGE SCALE GENOMIC DNA]</scope>
    <source>
        <strain evidence="2 3">DSM 5745</strain>
    </source>
</reference>
<accession>A0A3D8S5J2</accession>
<keyword evidence="1" id="KW-0175">Coiled coil</keyword>
<dbReference type="AlphaFoldDB" id="A0A3D8S5J2"/>
<gene>
    <name evidence="2" type="ORF">DSM5745_05105</name>
</gene>
<dbReference type="GeneID" id="38115475"/>
<dbReference type="RefSeq" id="XP_026604601.1">
    <property type="nucleotide sequence ID" value="XM_026747121.1"/>
</dbReference>
<evidence type="ECO:0000313" key="2">
    <source>
        <dbReference type="EMBL" id="RDW81548.1"/>
    </source>
</evidence>
<comment type="caution">
    <text evidence="2">The sequence shown here is derived from an EMBL/GenBank/DDBJ whole genome shotgun (WGS) entry which is preliminary data.</text>
</comment>
<name>A0A3D8S5J2_9EURO</name>
<proteinExistence type="predicted"/>
<sequence length="119" mass="13462">MAMDGESGLRVLFFPSHRVNPDKLIAQHGEDFMADGRIASLLAANGRLASEVFKQMVEIQKVMAQSQKAMVEMHKAKEAKHTEELKAQAVKHIQEMEAQTANYLEKRKRIDAEWIDIAV</sequence>
<dbReference type="EMBL" id="PVWQ01000005">
    <property type="protein sequence ID" value="RDW81548.1"/>
    <property type="molecule type" value="Genomic_DNA"/>
</dbReference>
<organism evidence="2 3">
    <name type="scientific">Aspergillus mulundensis</name>
    <dbReference type="NCBI Taxonomy" id="1810919"/>
    <lineage>
        <taxon>Eukaryota</taxon>
        <taxon>Fungi</taxon>
        <taxon>Dikarya</taxon>
        <taxon>Ascomycota</taxon>
        <taxon>Pezizomycotina</taxon>
        <taxon>Eurotiomycetes</taxon>
        <taxon>Eurotiomycetidae</taxon>
        <taxon>Eurotiales</taxon>
        <taxon>Aspergillaceae</taxon>
        <taxon>Aspergillus</taxon>
        <taxon>Aspergillus subgen. Nidulantes</taxon>
    </lineage>
</organism>